<protein>
    <submittedName>
        <fullName evidence="1">Uncharacterized protein</fullName>
    </submittedName>
</protein>
<name>A0ABR2ZET0_9AGAR</name>
<keyword evidence="2" id="KW-1185">Reference proteome</keyword>
<organism evidence="1 2">
    <name type="scientific">Marasmius tenuissimus</name>
    <dbReference type="NCBI Taxonomy" id="585030"/>
    <lineage>
        <taxon>Eukaryota</taxon>
        <taxon>Fungi</taxon>
        <taxon>Dikarya</taxon>
        <taxon>Basidiomycota</taxon>
        <taxon>Agaricomycotina</taxon>
        <taxon>Agaricomycetes</taxon>
        <taxon>Agaricomycetidae</taxon>
        <taxon>Agaricales</taxon>
        <taxon>Marasmiineae</taxon>
        <taxon>Marasmiaceae</taxon>
        <taxon>Marasmius</taxon>
    </lineage>
</organism>
<dbReference type="EMBL" id="JBBXMP010000208">
    <property type="protein sequence ID" value="KAL0059752.1"/>
    <property type="molecule type" value="Genomic_DNA"/>
</dbReference>
<accession>A0ABR2ZET0</accession>
<proteinExistence type="predicted"/>
<gene>
    <name evidence="1" type="ORF">AAF712_013477</name>
</gene>
<sequence>MGLDELGYLKSYITIVLAEILPTNNLMFRNGDPKPAIGAFVDLLCRLLQKNSLLIPGATVENEDFVCASDIGIMAFKVVSVYSENKDLVEQVIFRTKIIKGIFHATTTFYRSKGVGDMAMMKGKAWTECFTRLIDQWTRLLVYKSMTRRFHKILRTGIVSKEALERVVRESVSPHGKEFVDECGGEG</sequence>
<evidence type="ECO:0000313" key="2">
    <source>
        <dbReference type="Proteomes" id="UP001437256"/>
    </source>
</evidence>
<comment type="caution">
    <text evidence="1">The sequence shown here is derived from an EMBL/GenBank/DDBJ whole genome shotgun (WGS) entry which is preliminary data.</text>
</comment>
<dbReference type="Proteomes" id="UP001437256">
    <property type="component" value="Unassembled WGS sequence"/>
</dbReference>
<evidence type="ECO:0000313" key="1">
    <source>
        <dbReference type="EMBL" id="KAL0059752.1"/>
    </source>
</evidence>
<reference evidence="1 2" key="1">
    <citation type="submission" date="2024-05" db="EMBL/GenBank/DDBJ databases">
        <title>A draft genome resource for the thread blight pathogen Marasmius tenuissimus strain MS-2.</title>
        <authorList>
            <person name="Yulfo-Soto G.E."/>
            <person name="Baruah I.K."/>
            <person name="Amoako-Attah I."/>
            <person name="Bukari Y."/>
            <person name="Meinhardt L.W."/>
            <person name="Bailey B.A."/>
            <person name="Cohen S.P."/>
        </authorList>
    </citation>
    <scope>NUCLEOTIDE SEQUENCE [LARGE SCALE GENOMIC DNA]</scope>
    <source>
        <strain evidence="1 2">MS-2</strain>
    </source>
</reference>